<evidence type="ECO:0000313" key="1">
    <source>
        <dbReference type="EMBL" id="PRY47839.1"/>
    </source>
</evidence>
<keyword evidence="2" id="KW-1185">Reference proteome</keyword>
<name>A0A2T0TQB7_9ACTN</name>
<dbReference type="AlphaFoldDB" id="A0A2T0TQB7"/>
<protein>
    <submittedName>
        <fullName evidence="1">Uncharacterized protein</fullName>
    </submittedName>
</protein>
<dbReference type="Proteomes" id="UP000239210">
    <property type="component" value="Unassembled WGS sequence"/>
</dbReference>
<accession>A0A2T0TQB7</accession>
<evidence type="ECO:0000313" key="2">
    <source>
        <dbReference type="Proteomes" id="UP000239210"/>
    </source>
</evidence>
<organism evidence="1 2">
    <name type="scientific">Geodermatophilus tzadiensis</name>
    <dbReference type="NCBI Taxonomy" id="1137988"/>
    <lineage>
        <taxon>Bacteria</taxon>
        <taxon>Bacillati</taxon>
        <taxon>Actinomycetota</taxon>
        <taxon>Actinomycetes</taxon>
        <taxon>Geodermatophilales</taxon>
        <taxon>Geodermatophilaceae</taxon>
        <taxon>Geodermatophilus</taxon>
    </lineage>
</organism>
<comment type="caution">
    <text evidence="1">The sequence shown here is derived from an EMBL/GenBank/DDBJ whole genome shotgun (WGS) entry which is preliminary data.</text>
</comment>
<gene>
    <name evidence="1" type="ORF">LY71_11118</name>
</gene>
<dbReference type="EMBL" id="PVTG01000011">
    <property type="protein sequence ID" value="PRY47839.1"/>
    <property type="molecule type" value="Genomic_DNA"/>
</dbReference>
<proteinExistence type="predicted"/>
<dbReference type="RefSeq" id="WP_170121365.1">
    <property type="nucleotide sequence ID" value="NZ_PVTG01000011.1"/>
</dbReference>
<reference evidence="1 2" key="1">
    <citation type="submission" date="2018-03" db="EMBL/GenBank/DDBJ databases">
        <title>Genomic Encyclopedia of Archaeal and Bacterial Type Strains, Phase II (KMG-II): from individual species to whole genera.</title>
        <authorList>
            <person name="Goeker M."/>
        </authorList>
    </citation>
    <scope>NUCLEOTIDE SEQUENCE [LARGE SCALE GENOMIC DNA]</scope>
    <source>
        <strain evidence="1 2">DSM 45416</strain>
    </source>
</reference>
<sequence>MTAYVDAAPAGGPVPAGGALLLGYSRAAARTRADQLSAFGRGPRDGAVTG</sequence>